<accession>A0AAV9EN24</accession>
<keyword evidence="2" id="KW-1185">Reference proteome</keyword>
<reference evidence="1" key="1">
    <citation type="journal article" date="2023" name="Nat. Commun.">
        <title>Diploid and tetraploid genomes of Acorus and the evolution of monocots.</title>
        <authorList>
            <person name="Ma L."/>
            <person name="Liu K.W."/>
            <person name="Li Z."/>
            <person name="Hsiao Y.Y."/>
            <person name="Qi Y."/>
            <person name="Fu T."/>
            <person name="Tang G.D."/>
            <person name="Zhang D."/>
            <person name="Sun W.H."/>
            <person name="Liu D.K."/>
            <person name="Li Y."/>
            <person name="Chen G.Z."/>
            <person name="Liu X.D."/>
            <person name="Liao X.Y."/>
            <person name="Jiang Y.T."/>
            <person name="Yu X."/>
            <person name="Hao Y."/>
            <person name="Huang J."/>
            <person name="Zhao X.W."/>
            <person name="Ke S."/>
            <person name="Chen Y.Y."/>
            <person name="Wu W.L."/>
            <person name="Hsu J.L."/>
            <person name="Lin Y.F."/>
            <person name="Huang M.D."/>
            <person name="Li C.Y."/>
            <person name="Huang L."/>
            <person name="Wang Z.W."/>
            <person name="Zhao X."/>
            <person name="Zhong W.Y."/>
            <person name="Peng D.H."/>
            <person name="Ahmad S."/>
            <person name="Lan S."/>
            <person name="Zhang J.S."/>
            <person name="Tsai W.C."/>
            <person name="Van de Peer Y."/>
            <person name="Liu Z.J."/>
        </authorList>
    </citation>
    <scope>NUCLEOTIDE SEQUENCE</scope>
    <source>
        <strain evidence="1">CP</strain>
    </source>
</reference>
<protein>
    <recommendedName>
        <fullName evidence="3">Nudix hydrolase domain-containing protein</fullName>
    </recommendedName>
</protein>
<name>A0AAV9EN24_ACOCL</name>
<comment type="caution">
    <text evidence="1">The sequence shown here is derived from an EMBL/GenBank/DDBJ whole genome shotgun (WGS) entry which is preliminary data.</text>
</comment>
<dbReference type="AlphaFoldDB" id="A0AAV9EN24"/>
<evidence type="ECO:0000313" key="2">
    <source>
        <dbReference type="Proteomes" id="UP001180020"/>
    </source>
</evidence>
<proteinExistence type="predicted"/>
<organism evidence="1 2">
    <name type="scientific">Acorus calamus</name>
    <name type="common">Sweet flag</name>
    <dbReference type="NCBI Taxonomy" id="4465"/>
    <lineage>
        <taxon>Eukaryota</taxon>
        <taxon>Viridiplantae</taxon>
        <taxon>Streptophyta</taxon>
        <taxon>Embryophyta</taxon>
        <taxon>Tracheophyta</taxon>
        <taxon>Spermatophyta</taxon>
        <taxon>Magnoliopsida</taxon>
        <taxon>Liliopsida</taxon>
        <taxon>Acoraceae</taxon>
        <taxon>Acorus</taxon>
    </lineage>
</organism>
<reference evidence="1" key="2">
    <citation type="submission" date="2023-06" db="EMBL/GenBank/DDBJ databases">
        <authorList>
            <person name="Ma L."/>
            <person name="Liu K.-W."/>
            <person name="Li Z."/>
            <person name="Hsiao Y.-Y."/>
            <person name="Qi Y."/>
            <person name="Fu T."/>
            <person name="Tang G."/>
            <person name="Zhang D."/>
            <person name="Sun W.-H."/>
            <person name="Liu D.-K."/>
            <person name="Li Y."/>
            <person name="Chen G.-Z."/>
            <person name="Liu X.-D."/>
            <person name="Liao X.-Y."/>
            <person name="Jiang Y.-T."/>
            <person name="Yu X."/>
            <person name="Hao Y."/>
            <person name="Huang J."/>
            <person name="Zhao X.-W."/>
            <person name="Ke S."/>
            <person name="Chen Y.-Y."/>
            <person name="Wu W.-L."/>
            <person name="Hsu J.-L."/>
            <person name="Lin Y.-F."/>
            <person name="Huang M.-D."/>
            <person name="Li C.-Y."/>
            <person name="Huang L."/>
            <person name="Wang Z.-W."/>
            <person name="Zhao X."/>
            <person name="Zhong W.-Y."/>
            <person name="Peng D.-H."/>
            <person name="Ahmad S."/>
            <person name="Lan S."/>
            <person name="Zhang J.-S."/>
            <person name="Tsai W.-C."/>
            <person name="Van De Peer Y."/>
            <person name="Liu Z.-J."/>
        </authorList>
    </citation>
    <scope>NUCLEOTIDE SEQUENCE</scope>
    <source>
        <strain evidence="1">CP</strain>
        <tissue evidence="1">Leaves</tissue>
    </source>
</reference>
<sequence>MVVIIPLEVHKNLVIVTRITRLRRLDFPGGFDKEDDERELNEAVWAGRLGVEGGS</sequence>
<dbReference type="Proteomes" id="UP001180020">
    <property type="component" value="Unassembled WGS sequence"/>
</dbReference>
<gene>
    <name evidence="1" type="ORF">QJS10_CPA06g02481</name>
</gene>
<evidence type="ECO:0000313" key="1">
    <source>
        <dbReference type="EMBL" id="KAK1315171.1"/>
    </source>
</evidence>
<dbReference type="EMBL" id="JAUJYO010000006">
    <property type="protein sequence ID" value="KAK1315171.1"/>
    <property type="molecule type" value="Genomic_DNA"/>
</dbReference>
<evidence type="ECO:0008006" key="3">
    <source>
        <dbReference type="Google" id="ProtNLM"/>
    </source>
</evidence>